<keyword evidence="3" id="KW-0285">Flavoprotein</keyword>
<dbReference type="STRING" id="1341132.A0A3F3Q0T4"/>
<accession>A0A3F3Q0T4</accession>
<protein>
    <submittedName>
        <fullName evidence="8">FAD/NAD(P)-binding domain-containing protein</fullName>
    </submittedName>
</protein>
<evidence type="ECO:0000256" key="3">
    <source>
        <dbReference type="ARBA" id="ARBA00022630"/>
    </source>
</evidence>
<evidence type="ECO:0000256" key="7">
    <source>
        <dbReference type="ARBA" id="ARBA00023033"/>
    </source>
</evidence>
<dbReference type="Pfam" id="PF13450">
    <property type="entry name" value="NAD_binding_8"/>
    <property type="match status" value="1"/>
</dbReference>
<dbReference type="GO" id="GO:0050661">
    <property type="term" value="F:NADP binding"/>
    <property type="evidence" value="ECO:0007669"/>
    <property type="project" value="InterPro"/>
</dbReference>
<keyword evidence="5" id="KW-0521">NADP</keyword>
<gene>
    <name evidence="8" type="ORF">BDQ94DRAFT_179133</name>
</gene>
<proteinExistence type="inferred from homology"/>
<dbReference type="Proteomes" id="UP000253729">
    <property type="component" value="Unassembled WGS sequence"/>
</dbReference>
<reference evidence="8 9" key="1">
    <citation type="submission" date="2018-07" db="EMBL/GenBank/DDBJ databases">
        <title>The genomes of Aspergillus section Nigri reveals drivers in fungal speciation.</title>
        <authorList>
            <consortium name="DOE Joint Genome Institute"/>
            <person name="Vesth T.C."/>
            <person name="Nybo J."/>
            <person name="Theobald S."/>
            <person name="Brandl J."/>
            <person name="Frisvad J.C."/>
            <person name="Nielsen K.F."/>
            <person name="Lyhne E.K."/>
            <person name="Kogle M.E."/>
            <person name="Kuo A."/>
            <person name="Riley R."/>
            <person name="Clum A."/>
            <person name="Nolan M."/>
            <person name="Lipzen A."/>
            <person name="Salamov A."/>
            <person name="Henrissat B."/>
            <person name="Wiebenga A."/>
            <person name="De vries R.P."/>
            <person name="Grigoriev I.V."/>
            <person name="Mortensen U.H."/>
            <person name="Andersen M.R."/>
            <person name="Baker S.E."/>
        </authorList>
    </citation>
    <scope>NUCLEOTIDE SEQUENCE [LARGE SCALE GENOMIC DNA]</scope>
    <source>
        <strain evidence="8 9">CBS 139.54b</strain>
    </source>
</reference>
<keyword evidence="6" id="KW-0560">Oxidoreductase</keyword>
<evidence type="ECO:0000313" key="9">
    <source>
        <dbReference type="Proteomes" id="UP000253729"/>
    </source>
</evidence>
<dbReference type="GeneID" id="38141651"/>
<evidence type="ECO:0000256" key="2">
    <source>
        <dbReference type="ARBA" id="ARBA00009183"/>
    </source>
</evidence>
<comment type="similarity">
    <text evidence="2">Belongs to the FMO family.</text>
</comment>
<dbReference type="FunFam" id="3.50.50.60:FF:000138">
    <property type="entry name" value="Flavin-containing monooxygenase"/>
    <property type="match status" value="1"/>
</dbReference>
<dbReference type="InterPro" id="IPR050346">
    <property type="entry name" value="FMO-like"/>
</dbReference>
<name>A0A3F3Q0T4_9EURO</name>
<evidence type="ECO:0000256" key="1">
    <source>
        <dbReference type="ARBA" id="ARBA00001974"/>
    </source>
</evidence>
<dbReference type="InterPro" id="IPR020946">
    <property type="entry name" value="Flavin_mOase-like"/>
</dbReference>
<dbReference type="RefSeq" id="XP_026625717.1">
    <property type="nucleotide sequence ID" value="XM_026773295.1"/>
</dbReference>
<evidence type="ECO:0000256" key="6">
    <source>
        <dbReference type="ARBA" id="ARBA00023002"/>
    </source>
</evidence>
<dbReference type="Gene3D" id="3.50.50.60">
    <property type="entry name" value="FAD/NAD(P)-binding domain"/>
    <property type="match status" value="2"/>
</dbReference>
<evidence type="ECO:0000313" key="8">
    <source>
        <dbReference type="EMBL" id="RDH32695.1"/>
    </source>
</evidence>
<dbReference type="InterPro" id="IPR036188">
    <property type="entry name" value="FAD/NAD-bd_sf"/>
</dbReference>
<keyword evidence="4" id="KW-0274">FAD</keyword>
<evidence type="ECO:0000256" key="4">
    <source>
        <dbReference type="ARBA" id="ARBA00022827"/>
    </source>
</evidence>
<dbReference type="GO" id="GO:0004499">
    <property type="term" value="F:N,N-dimethylaniline monooxygenase activity"/>
    <property type="evidence" value="ECO:0007669"/>
    <property type="project" value="InterPro"/>
</dbReference>
<dbReference type="Pfam" id="PF00743">
    <property type="entry name" value="FMO-like"/>
    <property type="match status" value="2"/>
</dbReference>
<keyword evidence="7" id="KW-0503">Monooxygenase</keyword>
<sequence>MVYAGSNNIVVVVVIVGRSDIRRRAGEMKMERCGAGNLRHGRYAHYLVGHLCPFTISRKEDVEEHGIHHEIDAIVMGRAYRLASDNPSGSETKHTILPTLTHCPEPASLMTLSSPIRRIAVIGAGPSGLAAVKYLLAEKCFERIDVFEKRSSAGGVWNYCPEILKEKLTTDVPQLDPNKPLEEPLWYPTGGHNRPQEAIFVSPLYKTLDTNIPKEMMGYGDKSFEQDSQVFPKHSAVKKYLDEYAEDIKNVIQFETQVVDVRKTEGAPHAWSLTTKNLRERVEKTYSYDAVVVASGHFDVPYTPDIAGIQTWNTAYPGIISHSRLFDSAESFRDKKVIVVGTSASGLDIGNQINEVSKGKLLVSQRTETPLASAASDKIYLPQIVEFLPPHTHNRAVRFANGHIEQDIDAIVFCTGYLYSFPFLSSLNPPLITDGRRTLNVYQHLFYIYDTTLVLPALPQRVIPLPLSENQAAVFARVWSGRLSLPSQKEMKAWEEANIAQKGNGTSFHLLPFPQDADYHNFLHDWAATAPLRQGLDNNGAGKLCNYCGERQRWIRQRLPEMKRVFSEKGQERSSIKNLEQLGFDYDKWKEQEGHRDARL</sequence>
<keyword evidence="9" id="KW-1185">Reference proteome</keyword>
<dbReference type="PANTHER" id="PTHR23023">
    <property type="entry name" value="DIMETHYLANILINE MONOOXYGENASE"/>
    <property type="match status" value="1"/>
</dbReference>
<dbReference type="EMBL" id="KZ852049">
    <property type="protein sequence ID" value="RDH32695.1"/>
    <property type="molecule type" value="Genomic_DNA"/>
</dbReference>
<dbReference type="PRINTS" id="PR00370">
    <property type="entry name" value="FMOXYGENASE"/>
</dbReference>
<evidence type="ECO:0000256" key="5">
    <source>
        <dbReference type="ARBA" id="ARBA00022857"/>
    </source>
</evidence>
<organism evidence="8 9">
    <name type="scientific">Aspergillus welwitschiae</name>
    <dbReference type="NCBI Taxonomy" id="1341132"/>
    <lineage>
        <taxon>Eukaryota</taxon>
        <taxon>Fungi</taxon>
        <taxon>Dikarya</taxon>
        <taxon>Ascomycota</taxon>
        <taxon>Pezizomycotina</taxon>
        <taxon>Eurotiomycetes</taxon>
        <taxon>Eurotiomycetidae</taxon>
        <taxon>Eurotiales</taxon>
        <taxon>Aspergillaceae</taxon>
        <taxon>Aspergillus</taxon>
        <taxon>Aspergillus subgen. Circumdati</taxon>
    </lineage>
</organism>
<comment type="cofactor">
    <cofactor evidence="1">
        <name>FAD</name>
        <dbReference type="ChEBI" id="CHEBI:57692"/>
    </cofactor>
</comment>
<dbReference type="AlphaFoldDB" id="A0A3F3Q0T4"/>
<dbReference type="InterPro" id="IPR000960">
    <property type="entry name" value="Flavin_mOase"/>
</dbReference>
<dbReference type="SUPFAM" id="SSF51905">
    <property type="entry name" value="FAD/NAD(P)-binding domain"/>
    <property type="match status" value="2"/>
</dbReference>
<dbReference type="GO" id="GO:0050660">
    <property type="term" value="F:flavin adenine dinucleotide binding"/>
    <property type="evidence" value="ECO:0007669"/>
    <property type="project" value="InterPro"/>
</dbReference>